<proteinExistence type="predicted"/>
<evidence type="ECO:0000313" key="2">
    <source>
        <dbReference type="Proteomes" id="UP000461739"/>
    </source>
</evidence>
<dbReference type="Proteomes" id="UP000461739">
    <property type="component" value="Unassembled WGS sequence"/>
</dbReference>
<organism evidence="1 2">
    <name type="scientific">Bacillus cereus</name>
    <dbReference type="NCBI Taxonomy" id="1396"/>
    <lineage>
        <taxon>Bacteria</taxon>
        <taxon>Bacillati</taxon>
        <taxon>Bacillota</taxon>
        <taxon>Bacilli</taxon>
        <taxon>Bacillales</taxon>
        <taxon>Bacillaceae</taxon>
        <taxon>Bacillus</taxon>
        <taxon>Bacillus cereus group</taxon>
    </lineage>
</organism>
<reference evidence="1 2" key="1">
    <citation type="submission" date="2019-10" db="EMBL/GenBank/DDBJ databases">
        <title>Bacillus from the desert of Cuatro Cinegas, Coahuila.</title>
        <authorList>
            <person name="Olmedo-Alvarez G."/>
            <person name="Saldana S."/>
            <person name="Barcelo D."/>
        </authorList>
    </citation>
    <scope>NUCLEOTIDE SEQUENCE [LARGE SCALE GENOMIC DNA]</scope>
    <source>
        <strain evidence="1 2">CH316_11T</strain>
    </source>
</reference>
<dbReference type="AlphaFoldDB" id="A0AAN5XLW8"/>
<gene>
    <name evidence="1" type="ORF">F8165_25985</name>
</gene>
<name>A0AAN5XLW8_BACCE</name>
<evidence type="ECO:0000313" key="1">
    <source>
        <dbReference type="EMBL" id="KAB2447021.1"/>
    </source>
</evidence>
<protein>
    <recommendedName>
        <fullName evidence="3">Apea-like HEPN domain-containing protein</fullName>
    </recommendedName>
</protein>
<accession>A0AAN5XLW8</accession>
<sequence>MKDFSDRIIFSRDEYQLPDLQMNVKFRLHDTCVYTKENKLIIESVRRVDQIDSVNEINRYIRPQLLIIQGILSYFSGYPFTVFEVQSSTTSIADDKNKSLTNFKENKLIIENDDYSKDLETLLEKLDSREQKPLVITLLDRWRKAIYMQSESEVNTYHDEAILTHFHILELLVGYYYDNFRKEANKQITDFIKSFASETLNQKGNKLEETVISKSKILKELLISKEASIVTKISYFLKQYNILDDQAYSLVSKLVKIRNAIAHGRIIYREKLIWPLPPFFNLTHNSYSIIQIISIFTAKAIALHLGLNAWEKEWKELHQELHPSEEVLYSFIKNVEEHAKVSPSDLITGNYKGIRISLIVDFFIENPKKCSYSELENVLSIVIKDTRITEENTFQLFLASVILGDSLDDDLSAISKKNVEIVHKNDWYSYSNIKDILRYFDYCGIEIKWFETWLQEGGHISIKKEK</sequence>
<evidence type="ECO:0008006" key="3">
    <source>
        <dbReference type="Google" id="ProtNLM"/>
    </source>
</evidence>
<comment type="caution">
    <text evidence="1">The sequence shown here is derived from an EMBL/GenBank/DDBJ whole genome shotgun (WGS) entry which is preliminary data.</text>
</comment>
<dbReference type="EMBL" id="WBPI01000023">
    <property type="protein sequence ID" value="KAB2447021.1"/>
    <property type="molecule type" value="Genomic_DNA"/>
</dbReference>
<dbReference type="RefSeq" id="WP_151527287.1">
    <property type="nucleotide sequence ID" value="NZ_WBPA01000005.1"/>
</dbReference>